<dbReference type="InterPro" id="IPR029057">
    <property type="entry name" value="PRTase-like"/>
</dbReference>
<organism evidence="1 2">
    <name type="scientific">Streptacidiphilus alkalitolerans</name>
    <dbReference type="NCBI Taxonomy" id="3342712"/>
    <lineage>
        <taxon>Bacteria</taxon>
        <taxon>Bacillati</taxon>
        <taxon>Actinomycetota</taxon>
        <taxon>Actinomycetes</taxon>
        <taxon>Kitasatosporales</taxon>
        <taxon>Streptomycetaceae</taxon>
        <taxon>Streptacidiphilus</taxon>
    </lineage>
</organism>
<comment type="caution">
    <text evidence="1">The sequence shown here is derived from an EMBL/GenBank/DDBJ whole genome shotgun (WGS) entry which is preliminary data.</text>
</comment>
<dbReference type="PANTHER" id="PTHR47505">
    <property type="entry name" value="DNA UTILIZATION PROTEIN YHGH"/>
    <property type="match status" value="1"/>
</dbReference>
<name>A0ABV6VHV7_9ACTN</name>
<evidence type="ECO:0000313" key="1">
    <source>
        <dbReference type="EMBL" id="MFC1413315.1"/>
    </source>
</evidence>
<dbReference type="EMBL" id="JBHEZX010000016">
    <property type="protein sequence ID" value="MFC1413315.1"/>
    <property type="molecule type" value="Genomic_DNA"/>
</dbReference>
<evidence type="ECO:0000313" key="2">
    <source>
        <dbReference type="Proteomes" id="UP001592582"/>
    </source>
</evidence>
<dbReference type="SUPFAM" id="SSF53271">
    <property type="entry name" value="PRTase-like"/>
    <property type="match status" value="1"/>
</dbReference>
<dbReference type="Proteomes" id="UP001592582">
    <property type="component" value="Unassembled WGS sequence"/>
</dbReference>
<keyword evidence="2" id="KW-1185">Reference proteome</keyword>
<accession>A0ABV6VHV7</accession>
<dbReference type="Gene3D" id="3.40.50.2020">
    <property type="match status" value="1"/>
</dbReference>
<gene>
    <name evidence="1" type="ORF">ACEZDG_29015</name>
</gene>
<dbReference type="PANTHER" id="PTHR47505:SF1">
    <property type="entry name" value="DNA UTILIZATION PROTEIN YHGH"/>
    <property type="match status" value="1"/>
</dbReference>
<proteinExistence type="predicted"/>
<reference evidence="1 2" key="1">
    <citation type="submission" date="2024-09" db="EMBL/GenBank/DDBJ databases">
        <authorList>
            <person name="Lee S.D."/>
        </authorList>
    </citation>
    <scope>NUCLEOTIDE SEQUENCE [LARGE SCALE GENOMIC DNA]</scope>
    <source>
        <strain evidence="1 2">N1-1</strain>
    </source>
</reference>
<dbReference type="InterPro" id="IPR051910">
    <property type="entry name" value="ComF/GntX_DNA_util-trans"/>
</dbReference>
<sequence length="258" mass="26204">MTSTSLRLFDAALDLLVPVPCVGCGAPHTQLCAACRTELEGARPRAARPHAAPPGLPELYAATSYEGAPRQILLAHKERGALRLAHPLGRALADAVRAAVPVGAAARDAPLLLVPMPSAAATVRARGHDPTRRLTLVAARTLRAAGVPARALSVLRQRRGTADQSELGAAERLRNLSGALTVPAGRRAQLGRGRIVLVDDLVTTGATLADAARALAEAGGDVLAAAVVAATVRRDARPGAGLAGAGVGPGAVVGPGRW</sequence>
<protein>
    <submittedName>
        <fullName evidence="1">ComF family protein</fullName>
    </submittedName>
</protein>